<accession>K8F3H3</accession>
<feature type="region of interest" description="Disordered" evidence="1">
    <location>
        <begin position="1"/>
        <end position="194"/>
    </location>
</feature>
<evidence type="ECO:0000256" key="1">
    <source>
        <dbReference type="SAM" id="MobiDB-lite"/>
    </source>
</evidence>
<feature type="region of interest" description="Disordered" evidence="1">
    <location>
        <begin position="324"/>
        <end position="411"/>
    </location>
</feature>
<reference evidence="2 3" key="1">
    <citation type="submission" date="2011-10" db="EMBL/GenBank/DDBJ databases">
        <authorList>
            <person name="Genoscope - CEA"/>
        </authorList>
    </citation>
    <scope>NUCLEOTIDE SEQUENCE [LARGE SCALE GENOMIC DNA]</scope>
    <source>
        <strain evidence="2 3">RCC 1105</strain>
    </source>
</reference>
<feature type="compositionally biased region" description="Basic and acidic residues" evidence="1">
    <location>
        <begin position="139"/>
        <end position="157"/>
    </location>
</feature>
<dbReference type="RefSeq" id="XP_007511057.1">
    <property type="nucleotide sequence ID" value="XM_007510995.1"/>
</dbReference>
<dbReference type="Proteomes" id="UP000198341">
    <property type="component" value="Chromosome 9"/>
</dbReference>
<dbReference type="AlphaFoldDB" id="K8F3H3"/>
<keyword evidence="3" id="KW-1185">Reference proteome</keyword>
<dbReference type="KEGG" id="bpg:Bathy09g01600"/>
<dbReference type="EMBL" id="FO082270">
    <property type="protein sequence ID" value="CCO66617.1"/>
    <property type="molecule type" value="Genomic_DNA"/>
</dbReference>
<feature type="compositionally biased region" description="Acidic residues" evidence="1">
    <location>
        <begin position="74"/>
        <end position="83"/>
    </location>
</feature>
<evidence type="ECO:0000313" key="3">
    <source>
        <dbReference type="Proteomes" id="UP000198341"/>
    </source>
</evidence>
<feature type="compositionally biased region" description="Basic and acidic residues" evidence="1">
    <location>
        <begin position="48"/>
        <end position="58"/>
    </location>
</feature>
<feature type="compositionally biased region" description="Basic and acidic residues" evidence="1">
    <location>
        <begin position="213"/>
        <end position="227"/>
    </location>
</feature>
<organism evidence="2 3">
    <name type="scientific">Bathycoccus prasinos</name>
    <dbReference type="NCBI Taxonomy" id="41875"/>
    <lineage>
        <taxon>Eukaryota</taxon>
        <taxon>Viridiplantae</taxon>
        <taxon>Chlorophyta</taxon>
        <taxon>Mamiellophyceae</taxon>
        <taxon>Mamiellales</taxon>
        <taxon>Bathycoccaceae</taxon>
        <taxon>Bathycoccus</taxon>
    </lineage>
</organism>
<feature type="compositionally biased region" description="Acidic residues" evidence="1">
    <location>
        <begin position="93"/>
        <end position="102"/>
    </location>
</feature>
<evidence type="ECO:0000313" key="2">
    <source>
        <dbReference type="EMBL" id="CCO66617.1"/>
    </source>
</evidence>
<feature type="region of interest" description="Disordered" evidence="1">
    <location>
        <begin position="207"/>
        <end position="229"/>
    </location>
</feature>
<name>K8F3H3_9CHLO</name>
<feature type="compositionally biased region" description="Acidic residues" evidence="1">
    <location>
        <begin position="328"/>
        <end position="353"/>
    </location>
</feature>
<feature type="compositionally biased region" description="Acidic residues" evidence="1">
    <location>
        <begin position="382"/>
        <end position="405"/>
    </location>
</feature>
<feature type="compositionally biased region" description="Acidic residues" evidence="1">
    <location>
        <begin position="123"/>
        <end position="133"/>
    </location>
</feature>
<protein>
    <submittedName>
        <fullName evidence="2">Uncharacterized protein</fullName>
    </submittedName>
</protein>
<gene>
    <name evidence="2" type="ORF">Bathy09g01600</name>
</gene>
<sequence>MERSLNRHNTINGFEEEKEEDDCHHQMKQQQKTLSEFNKKIPLISSSKGKEETQKEAKNAFAAPFKRKNFSSEEGGDREEEEEEKKRSKGSEEGDAYGEDEDKNTPPTRAAPTARERTTLKETEEDDDDDEEAILGTDVKGEKSERISPVGIDKEEKPDVEEEKANEERAAREASKEATTTTTTTSVGNTNGEEEQRKMSVLELHFGKRKPNPPKELKYDQKPKEMEPNAEPLPEELEEWKQFAEQQLANLVNLMRQKIIDCFHVRIAISVMMIACPAKELREVLKDLRDMKVIGNTMRPYLIYLREILDGCGEKYRDKLDADMEFSSSDEDESSSSDDDDDDDDESDSEEIPEITRGNGPLATTAQVRDATKIQGCSSSSEESDGDNDEEDDNSSSEEEEEEEDVMKKPKYDRQRCQLFSKFLGRFMIENRVQEQVEAARLLRADECREFSNEECVQFLDLLQRQGKIMIDGPIIHVI</sequence>
<feature type="compositionally biased region" description="Low complexity" evidence="1">
    <location>
        <begin position="177"/>
        <end position="191"/>
    </location>
</feature>
<dbReference type="GeneID" id="19013667"/>
<feature type="compositionally biased region" description="Basic and acidic residues" evidence="1">
    <location>
        <begin position="166"/>
        <end position="176"/>
    </location>
</feature>
<proteinExistence type="predicted"/>